<reference evidence="2" key="1">
    <citation type="submission" date="2019-05" db="EMBL/GenBank/DDBJ databases">
        <title>Metatranscriptomic reconstruction reveals RNA viruses with the potential to shape carbon cycling in soil.</title>
        <authorList>
            <person name="Starr E.P."/>
            <person name="Nuccio E."/>
            <person name="Pett-Ridge J."/>
            <person name="Banfield J.F."/>
            <person name="Firestone M.K."/>
        </authorList>
    </citation>
    <scope>NUCLEOTIDE SEQUENCE</scope>
    <source>
        <strain evidence="2">H2_Rhizo_Litter_49_scaffold_1218</strain>
    </source>
</reference>
<organism evidence="2">
    <name type="scientific">Leviviridae sp</name>
    <dbReference type="NCBI Taxonomy" id="2027243"/>
    <lineage>
        <taxon>Viruses</taxon>
        <taxon>Riboviria</taxon>
        <taxon>Orthornavirae</taxon>
        <taxon>Lenarviricota</taxon>
        <taxon>Leviviricetes</taxon>
        <taxon>Norzivirales</taxon>
        <taxon>Fiersviridae</taxon>
    </lineage>
</organism>
<protein>
    <submittedName>
        <fullName evidence="2">Uncharacterized protein</fullName>
    </submittedName>
</protein>
<proteinExistence type="predicted"/>
<evidence type="ECO:0000313" key="2">
    <source>
        <dbReference type="EMBL" id="QDH87623.1"/>
    </source>
</evidence>
<dbReference type="EMBL" id="MN033513">
    <property type="protein sequence ID" value="QDH87623.1"/>
    <property type="molecule type" value="Genomic_RNA"/>
</dbReference>
<gene>
    <name evidence="2" type="ORF">H2RhizoLitter491218_000001</name>
</gene>
<sequence length="426" mass="47182">MPDGITKKRERSRSYGRAWSTTSTRSSKAKPWTEQSRDGLTLTGAQVTESEGHPFQGSYGKSDVGGPFSTEKVAVSGYAGATVSSESADGLTRFIGSVRNPSSPTLGSPGTEGVKQILGEGSLKQTDVIQKGATAVALCAPANPFEKLAVTLAETFKEGLPHLPKVAGWRNRTKEELAKKASGEYLNVSFAALPLIAEIREVIDLFHHFNRTIQQYKRDEGRLVRRSFFFDVEKDTTTTLAATSQAVRIGPRSNTLRLSDGSVPRVDVYQTVHTERKTWFKGAFRYHIPESVYSKMIDLAPFTTDFASRLVGNSLTPEVLWELTPWSWAIDYFSNAQQVIQNLQRFELEGLFMAYGYIMDENIRETTYQCRKSAGSPAGPIPPTYKVTQVSKVREKANPYGFGISWDELTPFQVANLFAAGIHRLL</sequence>
<evidence type="ECO:0000256" key="1">
    <source>
        <dbReference type="SAM" id="MobiDB-lite"/>
    </source>
</evidence>
<accession>A0A514D1X6</accession>
<name>A0A514D1X6_9VIRU</name>
<feature type="region of interest" description="Disordered" evidence="1">
    <location>
        <begin position="1"/>
        <end position="63"/>
    </location>
</feature>